<dbReference type="GeneID" id="106012868"/>
<dbReference type="Pfam" id="PF00055">
    <property type="entry name" value="Laminin_N"/>
    <property type="match status" value="1"/>
</dbReference>
<dbReference type="PROSITE" id="PS51117">
    <property type="entry name" value="LAMININ_NTER"/>
    <property type="match status" value="1"/>
</dbReference>
<evidence type="ECO:0000313" key="6">
    <source>
        <dbReference type="RefSeq" id="XP_012942510.1"/>
    </source>
</evidence>
<evidence type="ECO:0000256" key="2">
    <source>
        <dbReference type="ARBA" id="ARBA00023292"/>
    </source>
</evidence>
<gene>
    <name evidence="6" type="primary">LOC106012868</name>
</gene>
<dbReference type="PANTHER" id="PTHR10574:SF375">
    <property type="entry name" value="LAMININ SUBUNIT BETA-1"/>
    <property type="match status" value="1"/>
</dbReference>
<dbReference type="RefSeq" id="XP_012942510.1">
    <property type="nucleotide sequence ID" value="XM_013087056.2"/>
</dbReference>
<dbReference type="Gene3D" id="2.60.120.260">
    <property type="entry name" value="Galactose-binding domain-like"/>
    <property type="match status" value="1"/>
</dbReference>
<evidence type="ECO:0000259" key="4">
    <source>
        <dbReference type="PROSITE" id="PS51117"/>
    </source>
</evidence>
<keyword evidence="2" id="KW-0424">Laminin EGF-like domain</keyword>
<evidence type="ECO:0000256" key="1">
    <source>
        <dbReference type="ARBA" id="ARBA00023157"/>
    </source>
</evidence>
<feature type="domain" description="Laminin N-terminal" evidence="4">
    <location>
        <begin position="28"/>
        <end position="117"/>
    </location>
</feature>
<dbReference type="Proteomes" id="UP000694888">
    <property type="component" value="Unplaced"/>
</dbReference>
<keyword evidence="3" id="KW-0732">Signal</keyword>
<evidence type="ECO:0000313" key="5">
    <source>
        <dbReference type="Proteomes" id="UP000694888"/>
    </source>
</evidence>
<keyword evidence="5" id="KW-1185">Reference proteome</keyword>
<accession>A0ABM1A7U2</accession>
<name>A0ABM1A7U2_APLCA</name>
<feature type="signal peptide" evidence="3">
    <location>
        <begin position="1"/>
        <end position="19"/>
    </location>
</feature>
<reference evidence="6" key="1">
    <citation type="submission" date="2025-08" db="UniProtKB">
        <authorList>
            <consortium name="RefSeq"/>
        </authorList>
    </citation>
    <scope>IDENTIFICATION</scope>
</reference>
<dbReference type="InterPro" id="IPR050440">
    <property type="entry name" value="Laminin/Netrin_ECM"/>
</dbReference>
<dbReference type="InterPro" id="IPR008211">
    <property type="entry name" value="Laminin_N"/>
</dbReference>
<protein>
    <submittedName>
        <fullName evidence="6">Laminin subunit beta-1 variant</fullName>
    </submittedName>
</protein>
<feature type="non-terminal residue" evidence="6">
    <location>
        <position position="117"/>
    </location>
</feature>
<feature type="chain" id="PRO_5047006077" evidence="3">
    <location>
        <begin position="20"/>
        <end position="117"/>
    </location>
</feature>
<keyword evidence="1" id="KW-1015">Disulfide bond</keyword>
<sequence length="117" mass="13343">MDLFFSYRLILALVHGSSGQGRRQPKCEQGSCYPATGDLLIGRAQNLSASSTCGLDRPQRYCVVSYLEKDTKCFTCDSRQPWREGFTEQSHRIENIVSSFKESKNRWWQAQTGVENV</sequence>
<dbReference type="PANTHER" id="PTHR10574">
    <property type="entry name" value="NETRIN/LAMININ-RELATED"/>
    <property type="match status" value="1"/>
</dbReference>
<proteinExistence type="predicted"/>
<organism evidence="5 6">
    <name type="scientific">Aplysia californica</name>
    <name type="common">California sea hare</name>
    <dbReference type="NCBI Taxonomy" id="6500"/>
    <lineage>
        <taxon>Eukaryota</taxon>
        <taxon>Metazoa</taxon>
        <taxon>Spiralia</taxon>
        <taxon>Lophotrochozoa</taxon>
        <taxon>Mollusca</taxon>
        <taxon>Gastropoda</taxon>
        <taxon>Heterobranchia</taxon>
        <taxon>Euthyneura</taxon>
        <taxon>Tectipleura</taxon>
        <taxon>Aplysiida</taxon>
        <taxon>Aplysioidea</taxon>
        <taxon>Aplysiidae</taxon>
        <taxon>Aplysia</taxon>
    </lineage>
</organism>
<evidence type="ECO:0000256" key="3">
    <source>
        <dbReference type="SAM" id="SignalP"/>
    </source>
</evidence>